<feature type="active site" description="Schiff-base intermediate with dihydroxyacetone-P" evidence="1">
    <location>
        <position position="200"/>
    </location>
</feature>
<gene>
    <name evidence="2" type="ORF">D3105_09665</name>
</gene>
<dbReference type="InterPro" id="IPR050456">
    <property type="entry name" value="DeoC/FbaB_aldolase"/>
</dbReference>
<dbReference type="AlphaFoldDB" id="A0A423V2H1"/>
<dbReference type="InterPro" id="IPR013785">
    <property type="entry name" value="Aldolase_TIM"/>
</dbReference>
<evidence type="ECO:0000313" key="2">
    <source>
        <dbReference type="EMBL" id="ROV68757.1"/>
    </source>
</evidence>
<name>A0A423V2H1_STRGL</name>
<dbReference type="EMBL" id="QWFA01000038">
    <property type="protein sequence ID" value="ROV68757.1"/>
    <property type="molecule type" value="Genomic_DNA"/>
</dbReference>
<comment type="caution">
    <text evidence="2">The sequence shown here is derived from an EMBL/GenBank/DDBJ whole genome shotgun (WGS) entry which is preliminary data.</text>
</comment>
<feature type="active site" description="Proton donor" evidence="1">
    <location>
        <position position="169"/>
    </location>
</feature>
<sequence>MRRHRADSGTLSHRIREGQKVSVNHFARSLRLKRLFRHGDERLMVVPLDHSISDGPIAPRGGIDALVGQLVGNGVDAVVLHKGSLRHIETDRFTDMSLIIHLSASTMHAPDPDAKYLVTSVEESVRLGADAVSVHVNIGSEDERQQVVDLGAVAAVCDRWNVPLLAMMYPRGPRISDPRDPGLVVHTASLAADLGADIVKVVYTGTSDEMADVVAACPVPVIVAGGVRMDTEGQVLRFVNDAICGGAAGVAMGRNVFQAPDPGAMARKISRVVHGGDKVHAVPEPRREAVPSGAVQA</sequence>
<dbReference type="PANTHER" id="PTHR47916:SF1">
    <property type="entry name" value="3-HYDROXY-5-PHOSPHONOOXYPENTANE-2,4-DIONE THIOLASE"/>
    <property type="match status" value="1"/>
</dbReference>
<dbReference type="InterPro" id="IPR041720">
    <property type="entry name" value="FbaB-like"/>
</dbReference>
<reference evidence="2 3" key="1">
    <citation type="submission" date="2018-08" db="EMBL/GenBank/DDBJ databases">
        <title>Streptomyces globisporus 1912-4Crt, whole genome shotgun sequence.</title>
        <authorList>
            <person name="Matselyukh B."/>
        </authorList>
    </citation>
    <scope>NUCLEOTIDE SEQUENCE [LARGE SCALE GENOMIC DNA]</scope>
    <source>
        <strain evidence="2 3">1912-4Crt</strain>
    </source>
</reference>
<dbReference type="GO" id="GO:0004332">
    <property type="term" value="F:fructose-bisphosphate aldolase activity"/>
    <property type="evidence" value="ECO:0007669"/>
    <property type="project" value="InterPro"/>
</dbReference>
<dbReference type="Pfam" id="PF01791">
    <property type="entry name" value="DeoC"/>
    <property type="match status" value="1"/>
</dbReference>
<proteinExistence type="predicted"/>
<dbReference type="Proteomes" id="UP000285596">
    <property type="component" value="Unassembled WGS sequence"/>
</dbReference>
<dbReference type="NCBIfam" id="NF005556">
    <property type="entry name" value="PRK07226.1"/>
    <property type="match status" value="1"/>
</dbReference>
<dbReference type="SMART" id="SM01133">
    <property type="entry name" value="DeoC"/>
    <property type="match status" value="1"/>
</dbReference>
<protein>
    <submittedName>
        <fullName evidence="2">2-amino-4,5-dihydroxy-6-one-heptanoic acid-7-phosphate synthase</fullName>
    </submittedName>
</protein>
<dbReference type="PANTHER" id="PTHR47916">
    <property type="entry name" value="FRUCTOSE-BISPHOSPHATE ALDOLASE CLASS 1"/>
    <property type="match status" value="1"/>
</dbReference>
<evidence type="ECO:0000256" key="1">
    <source>
        <dbReference type="PIRSR" id="PIRSR038992-1"/>
    </source>
</evidence>
<evidence type="ECO:0000313" key="3">
    <source>
        <dbReference type="Proteomes" id="UP000285596"/>
    </source>
</evidence>
<organism evidence="2 3">
    <name type="scientific">Streptomyces globisporus</name>
    <dbReference type="NCBI Taxonomy" id="1908"/>
    <lineage>
        <taxon>Bacteria</taxon>
        <taxon>Bacillati</taxon>
        <taxon>Actinomycetota</taxon>
        <taxon>Actinomycetes</taxon>
        <taxon>Kitasatosporales</taxon>
        <taxon>Streptomycetaceae</taxon>
        <taxon>Streptomyces</taxon>
    </lineage>
</organism>
<accession>A0A423V2H1</accession>
<dbReference type="SUPFAM" id="SSF51569">
    <property type="entry name" value="Aldolase"/>
    <property type="match status" value="1"/>
</dbReference>
<dbReference type="InterPro" id="IPR002915">
    <property type="entry name" value="DeoC/FbaB/LacD_aldolase"/>
</dbReference>
<dbReference type="Gene3D" id="3.20.20.70">
    <property type="entry name" value="Aldolase class I"/>
    <property type="match status" value="1"/>
</dbReference>
<dbReference type="PIRSF" id="PIRSF038992">
    <property type="entry name" value="Aldolase_Ia"/>
    <property type="match status" value="1"/>
</dbReference>
<dbReference type="CDD" id="cd00958">
    <property type="entry name" value="DhnA"/>
    <property type="match status" value="1"/>
</dbReference>